<dbReference type="InterPro" id="IPR036909">
    <property type="entry name" value="Cyt_c-like_dom_sf"/>
</dbReference>
<dbReference type="InterPro" id="IPR009056">
    <property type="entry name" value="Cyt_c-like_dom"/>
</dbReference>
<gene>
    <name evidence="9" type="ORF">ACG04R_12680</name>
</gene>
<organism evidence="9 10">
    <name type="scientific">Pelomonas candidula</name>
    <dbReference type="NCBI Taxonomy" id="3299025"/>
    <lineage>
        <taxon>Bacteria</taxon>
        <taxon>Pseudomonadati</taxon>
        <taxon>Pseudomonadota</taxon>
        <taxon>Betaproteobacteria</taxon>
        <taxon>Burkholderiales</taxon>
        <taxon>Sphaerotilaceae</taxon>
        <taxon>Roseateles</taxon>
    </lineage>
</organism>
<feature type="domain" description="Cytochrome c" evidence="8">
    <location>
        <begin position="20"/>
        <end position="118"/>
    </location>
</feature>
<dbReference type="PANTHER" id="PTHR11961">
    <property type="entry name" value="CYTOCHROME C"/>
    <property type="match status" value="1"/>
</dbReference>
<dbReference type="EMBL" id="JBIGIC010000005">
    <property type="protein sequence ID" value="MFG6487530.1"/>
    <property type="molecule type" value="Genomic_DNA"/>
</dbReference>
<feature type="chain" id="PRO_5046362897" evidence="7">
    <location>
        <begin position="20"/>
        <end position="122"/>
    </location>
</feature>
<keyword evidence="1" id="KW-0813">Transport</keyword>
<keyword evidence="2 6" id="KW-0349">Heme</keyword>
<comment type="caution">
    <text evidence="9">The sequence shown here is derived from an EMBL/GenBank/DDBJ whole genome shotgun (WGS) entry which is preliminary data.</text>
</comment>
<evidence type="ECO:0000256" key="3">
    <source>
        <dbReference type="ARBA" id="ARBA00022723"/>
    </source>
</evidence>
<evidence type="ECO:0000256" key="4">
    <source>
        <dbReference type="ARBA" id="ARBA00022982"/>
    </source>
</evidence>
<keyword evidence="3 6" id="KW-0479">Metal-binding</keyword>
<dbReference type="Gene3D" id="1.10.760.10">
    <property type="entry name" value="Cytochrome c-like domain"/>
    <property type="match status" value="1"/>
</dbReference>
<sequence length="122" mass="12752">MHQTLFALALLAAAQLTQAADATRGQALYQARCAACHSPDFNGVGPAHRGVFGRLAGTAKGYAGYSAALKKSGLTWNEANLDRWLADPEALVPGQAMGISVPDAGERADVIAFLRTLAKAKE</sequence>
<evidence type="ECO:0000256" key="2">
    <source>
        <dbReference type="ARBA" id="ARBA00022617"/>
    </source>
</evidence>
<keyword evidence="5 6" id="KW-0408">Iron</keyword>
<reference evidence="9 10" key="1">
    <citation type="submission" date="2024-08" db="EMBL/GenBank/DDBJ databases">
        <authorList>
            <person name="Lu H."/>
        </authorList>
    </citation>
    <scope>NUCLEOTIDE SEQUENCE [LARGE SCALE GENOMIC DNA]</scope>
    <source>
        <strain evidence="9 10">BYS78W</strain>
    </source>
</reference>
<dbReference type="SUPFAM" id="SSF46626">
    <property type="entry name" value="Cytochrome c"/>
    <property type="match status" value="1"/>
</dbReference>
<dbReference type="PROSITE" id="PS51007">
    <property type="entry name" value="CYTC"/>
    <property type="match status" value="1"/>
</dbReference>
<evidence type="ECO:0000313" key="10">
    <source>
        <dbReference type="Proteomes" id="UP001606134"/>
    </source>
</evidence>
<keyword evidence="10" id="KW-1185">Reference proteome</keyword>
<evidence type="ECO:0000259" key="8">
    <source>
        <dbReference type="PROSITE" id="PS51007"/>
    </source>
</evidence>
<feature type="signal peptide" evidence="7">
    <location>
        <begin position="1"/>
        <end position="19"/>
    </location>
</feature>
<evidence type="ECO:0000256" key="6">
    <source>
        <dbReference type="PROSITE-ProRule" id="PRU00433"/>
    </source>
</evidence>
<evidence type="ECO:0000256" key="5">
    <source>
        <dbReference type="ARBA" id="ARBA00023004"/>
    </source>
</evidence>
<proteinExistence type="predicted"/>
<dbReference type="Proteomes" id="UP001606134">
    <property type="component" value="Unassembled WGS sequence"/>
</dbReference>
<protein>
    <submittedName>
        <fullName evidence="9">C-type cytochrome</fullName>
    </submittedName>
</protein>
<keyword evidence="4" id="KW-0249">Electron transport</keyword>
<evidence type="ECO:0000313" key="9">
    <source>
        <dbReference type="EMBL" id="MFG6487530.1"/>
    </source>
</evidence>
<keyword evidence="7" id="KW-0732">Signal</keyword>
<dbReference type="RefSeq" id="WP_394410571.1">
    <property type="nucleotide sequence ID" value="NZ_JBIGIC010000005.1"/>
</dbReference>
<dbReference type="PRINTS" id="PR00604">
    <property type="entry name" value="CYTCHRMECIAB"/>
</dbReference>
<evidence type="ECO:0000256" key="1">
    <source>
        <dbReference type="ARBA" id="ARBA00022448"/>
    </source>
</evidence>
<dbReference type="Pfam" id="PF00034">
    <property type="entry name" value="Cytochrom_C"/>
    <property type="match status" value="1"/>
</dbReference>
<evidence type="ECO:0000256" key="7">
    <source>
        <dbReference type="SAM" id="SignalP"/>
    </source>
</evidence>
<accession>A0ABW7HCB2</accession>
<dbReference type="InterPro" id="IPR002327">
    <property type="entry name" value="Cyt_c_1A/1B"/>
</dbReference>
<name>A0ABW7HCB2_9BURK</name>